<keyword evidence="6 7" id="KW-0067">ATP-binding</keyword>
<dbReference type="PROSITE" id="PS50011">
    <property type="entry name" value="PROTEIN_KINASE_DOM"/>
    <property type="match status" value="1"/>
</dbReference>
<feature type="region of interest" description="Disordered" evidence="8">
    <location>
        <begin position="462"/>
        <end position="551"/>
    </location>
</feature>
<keyword evidence="5 10" id="KW-0418">Kinase</keyword>
<comment type="similarity">
    <text evidence="1">Belongs to the protein kinase superfamily. AGC Ser/Thr protein kinase family. PDPK1 subfamily.</text>
</comment>
<feature type="compositionally biased region" description="Basic residues" evidence="8">
    <location>
        <begin position="295"/>
        <end position="309"/>
    </location>
</feature>
<evidence type="ECO:0000259" key="9">
    <source>
        <dbReference type="PROSITE" id="PS50011"/>
    </source>
</evidence>
<proteinExistence type="inferred from homology"/>
<evidence type="ECO:0000313" key="11">
    <source>
        <dbReference type="Proteomes" id="UP001146793"/>
    </source>
</evidence>
<dbReference type="Gene3D" id="3.30.200.20">
    <property type="entry name" value="Phosphorylase Kinase, domain 1"/>
    <property type="match status" value="1"/>
</dbReference>
<evidence type="ECO:0000256" key="1">
    <source>
        <dbReference type="ARBA" id="ARBA00010006"/>
    </source>
</evidence>
<feature type="compositionally biased region" description="Basic and acidic residues" evidence="8">
    <location>
        <begin position="313"/>
        <end position="326"/>
    </location>
</feature>
<protein>
    <submittedName>
        <fullName evidence="10">3-phosphoinositide-dependent protein kinase 1-related</fullName>
    </submittedName>
</protein>
<feature type="compositionally biased region" description="Low complexity" evidence="8">
    <location>
        <begin position="518"/>
        <end position="551"/>
    </location>
</feature>
<keyword evidence="3" id="KW-0808">Transferase</keyword>
<accession>A0AAV8AEP0</accession>
<evidence type="ECO:0000256" key="3">
    <source>
        <dbReference type="ARBA" id="ARBA00022679"/>
    </source>
</evidence>
<dbReference type="InterPro" id="IPR017441">
    <property type="entry name" value="Protein_kinase_ATP_BS"/>
</dbReference>
<dbReference type="CDD" id="cd05581">
    <property type="entry name" value="STKc_PDK1"/>
    <property type="match status" value="1"/>
</dbReference>
<dbReference type="InterPro" id="IPR008271">
    <property type="entry name" value="Ser/Thr_kinase_AS"/>
</dbReference>
<dbReference type="AlphaFoldDB" id="A0AAV8AEP0"/>
<comment type="caution">
    <text evidence="10">The sequence shown here is derived from an EMBL/GenBank/DDBJ whole genome shotgun (WGS) entry which is preliminary data.</text>
</comment>
<evidence type="ECO:0000256" key="7">
    <source>
        <dbReference type="PROSITE-ProRule" id="PRU10141"/>
    </source>
</evidence>
<dbReference type="Gene3D" id="1.10.510.10">
    <property type="entry name" value="Transferase(Phosphotransferase) domain 1"/>
    <property type="match status" value="1"/>
</dbReference>
<feature type="region of interest" description="Disordered" evidence="8">
    <location>
        <begin position="284"/>
        <end position="326"/>
    </location>
</feature>
<keyword evidence="2" id="KW-0723">Serine/threonine-protein kinase</keyword>
<name>A0AAV8AEP0_9EUKA</name>
<dbReference type="SUPFAM" id="SSF56112">
    <property type="entry name" value="Protein kinase-like (PK-like)"/>
    <property type="match status" value="1"/>
</dbReference>
<dbReference type="GO" id="GO:0005952">
    <property type="term" value="C:cAMP-dependent protein kinase complex"/>
    <property type="evidence" value="ECO:0007669"/>
    <property type="project" value="TreeGrafter"/>
</dbReference>
<dbReference type="InterPro" id="IPR000719">
    <property type="entry name" value="Prot_kinase_dom"/>
</dbReference>
<feature type="compositionally biased region" description="Basic and acidic residues" evidence="8">
    <location>
        <begin position="498"/>
        <end position="517"/>
    </location>
</feature>
<dbReference type="InterPro" id="IPR039046">
    <property type="entry name" value="PDPK1"/>
</dbReference>
<dbReference type="FunFam" id="3.30.200.20:FF:000042">
    <property type="entry name" value="Aurora kinase A"/>
    <property type="match status" value="1"/>
</dbReference>
<dbReference type="PANTHER" id="PTHR24353:SF37">
    <property type="entry name" value="CAMP-DEPENDENT PROTEIN KINASE CATALYTIC SUBUNIT PRKX"/>
    <property type="match status" value="1"/>
</dbReference>
<dbReference type="InterPro" id="IPR011009">
    <property type="entry name" value="Kinase-like_dom_sf"/>
</dbReference>
<dbReference type="EMBL" id="JANTQA010000012">
    <property type="protein sequence ID" value="KAJ3450948.1"/>
    <property type="molecule type" value="Genomic_DNA"/>
</dbReference>
<sequence>MSTVSRSDFEVGKSLGRGRFGEVRMATEKETGNEYAIKILKKEQVTTLKQEVHVKNEKDLLHELDHPNIPKLIHSFQDNEHLYIVTELCSEGELNDSIRKFGSIDYEPTRFIVAQLITILEYLHSKSIVHRDIKPENILVTKDGYIKLCDFGTAKIIDDQETKKVPSKTFQTSEGYVSPETLKETIAMHETDLWSLGCLIYHMFYGKTPFRSSNEFKVFQKVLKREFRFPKSFPEQAQDLVDKLLVINPEERIGAKGDFESLKSHPFFDGIDFNNLLTTTPPEIKAYPPTIDSSKKKKRKKERKNKKKYGGNTREEEKKKRQEKLAKEEEMYKGIDSERVKLLKEQKKRSKWATYLKTDELITEMGLVYKKKGLFPRKRQLLLTDEPRFIYLDPKKGIKKGEIPWDDTLKCVIINKKKFIIVTPKRTYYFEDLSKNPQKWKLAVGNIQKQYKLKKFERIKKEQEEKKNQNDEINVDEIEKENQNENEKENENLNQNEKLNEIEKENLNENENLKENLNENQNQNQNEIENENQNENLNQNLNENENQNQNL</sequence>
<reference evidence="10" key="1">
    <citation type="submission" date="2022-08" db="EMBL/GenBank/DDBJ databases">
        <title>Novel sulphate-reducing endosymbionts in the free-living metamonad Anaeramoeba.</title>
        <authorList>
            <person name="Jerlstrom-Hultqvist J."/>
            <person name="Cepicka I."/>
            <person name="Gallot-Lavallee L."/>
            <person name="Salas-Leiva D."/>
            <person name="Curtis B.A."/>
            <person name="Zahonova K."/>
            <person name="Pipaliya S."/>
            <person name="Dacks J."/>
            <person name="Roger A.J."/>
        </authorList>
    </citation>
    <scope>NUCLEOTIDE SEQUENCE</scope>
    <source>
        <strain evidence="10">Busselton2</strain>
    </source>
</reference>
<keyword evidence="4 7" id="KW-0547">Nucleotide-binding</keyword>
<dbReference type="Gene3D" id="2.30.29.30">
    <property type="entry name" value="Pleckstrin-homology domain (PH domain)/Phosphotyrosine-binding domain (PTB)"/>
    <property type="match status" value="1"/>
</dbReference>
<evidence type="ECO:0000256" key="8">
    <source>
        <dbReference type="SAM" id="MobiDB-lite"/>
    </source>
</evidence>
<dbReference type="GO" id="GO:0004691">
    <property type="term" value="F:cAMP-dependent protein kinase activity"/>
    <property type="evidence" value="ECO:0007669"/>
    <property type="project" value="TreeGrafter"/>
</dbReference>
<dbReference type="Pfam" id="PF14593">
    <property type="entry name" value="PH_3"/>
    <property type="match status" value="1"/>
</dbReference>
<evidence type="ECO:0000256" key="2">
    <source>
        <dbReference type="ARBA" id="ARBA00022527"/>
    </source>
</evidence>
<evidence type="ECO:0000256" key="4">
    <source>
        <dbReference type="ARBA" id="ARBA00022741"/>
    </source>
</evidence>
<evidence type="ECO:0000256" key="5">
    <source>
        <dbReference type="ARBA" id="ARBA00022777"/>
    </source>
</evidence>
<dbReference type="PROSITE" id="PS00108">
    <property type="entry name" value="PROTEIN_KINASE_ST"/>
    <property type="match status" value="1"/>
</dbReference>
<dbReference type="PROSITE" id="PS00107">
    <property type="entry name" value="PROTEIN_KINASE_ATP"/>
    <property type="match status" value="1"/>
</dbReference>
<gene>
    <name evidence="10" type="ORF">M0812_07143</name>
</gene>
<dbReference type="PANTHER" id="PTHR24353">
    <property type="entry name" value="CYCLIC NUCLEOTIDE-DEPENDENT PROTEIN KINASE"/>
    <property type="match status" value="1"/>
</dbReference>
<dbReference type="GO" id="GO:0005524">
    <property type="term" value="F:ATP binding"/>
    <property type="evidence" value="ECO:0007669"/>
    <property type="project" value="UniProtKB-UniRule"/>
</dbReference>
<dbReference type="FunFam" id="1.10.510.10:FF:000833">
    <property type="entry name" value="AGC family protein kinase"/>
    <property type="match status" value="1"/>
</dbReference>
<dbReference type="Pfam" id="PF00069">
    <property type="entry name" value="Pkinase"/>
    <property type="match status" value="1"/>
</dbReference>
<dbReference type="SMART" id="SM00220">
    <property type="entry name" value="S_TKc"/>
    <property type="match status" value="1"/>
</dbReference>
<evidence type="ECO:0000256" key="6">
    <source>
        <dbReference type="ARBA" id="ARBA00022840"/>
    </source>
</evidence>
<feature type="binding site" evidence="7">
    <location>
        <position position="38"/>
    </location>
    <ligand>
        <name>ATP</name>
        <dbReference type="ChEBI" id="CHEBI:30616"/>
    </ligand>
</feature>
<feature type="domain" description="Protein kinase" evidence="9">
    <location>
        <begin position="9"/>
        <end position="268"/>
    </location>
</feature>
<dbReference type="InterPro" id="IPR033931">
    <property type="entry name" value="PDK1-typ_PH"/>
</dbReference>
<organism evidence="10 11">
    <name type="scientific">Anaeramoeba flamelloides</name>
    <dbReference type="NCBI Taxonomy" id="1746091"/>
    <lineage>
        <taxon>Eukaryota</taxon>
        <taxon>Metamonada</taxon>
        <taxon>Anaeramoebidae</taxon>
        <taxon>Anaeramoeba</taxon>
    </lineage>
</organism>
<dbReference type="Proteomes" id="UP001146793">
    <property type="component" value="Unassembled WGS sequence"/>
</dbReference>
<dbReference type="InterPro" id="IPR011993">
    <property type="entry name" value="PH-like_dom_sf"/>
</dbReference>
<dbReference type="SUPFAM" id="SSF50729">
    <property type="entry name" value="PH domain-like"/>
    <property type="match status" value="1"/>
</dbReference>
<evidence type="ECO:0000313" key="10">
    <source>
        <dbReference type="EMBL" id="KAJ3450948.1"/>
    </source>
</evidence>
<feature type="compositionally biased region" description="Basic and acidic residues" evidence="8">
    <location>
        <begin position="480"/>
        <end position="491"/>
    </location>
</feature>